<comment type="catalytic activity">
    <reaction evidence="10">
        <text>glycerol + ATP = sn-glycerol 3-phosphate + ADP + H(+)</text>
        <dbReference type="Rhea" id="RHEA:21644"/>
        <dbReference type="ChEBI" id="CHEBI:15378"/>
        <dbReference type="ChEBI" id="CHEBI:17754"/>
        <dbReference type="ChEBI" id="CHEBI:30616"/>
        <dbReference type="ChEBI" id="CHEBI:57597"/>
        <dbReference type="ChEBI" id="CHEBI:456216"/>
        <dbReference type="EC" id="2.7.1.30"/>
    </reaction>
</comment>
<dbReference type="AlphaFoldDB" id="A0A1B1AE72"/>
<dbReference type="InParanoid" id="A0A1B1AE72"/>
<dbReference type="EC" id="2.7.1.30" evidence="3"/>
<evidence type="ECO:0000256" key="10">
    <source>
        <dbReference type="ARBA" id="ARBA00052101"/>
    </source>
</evidence>
<keyword evidence="7" id="KW-0319">Glycerol metabolism</keyword>
<dbReference type="STRING" id="1759059.ATE48_02420"/>
<dbReference type="InterPro" id="IPR000577">
    <property type="entry name" value="Carb_kinase_FGGY"/>
</dbReference>
<comment type="similarity">
    <text evidence="2">Belongs to the FGGY kinase family.</text>
</comment>
<dbReference type="NCBIfam" id="NF000756">
    <property type="entry name" value="PRK00047.1"/>
    <property type="match status" value="1"/>
</dbReference>
<evidence type="ECO:0000256" key="1">
    <source>
        <dbReference type="ARBA" id="ARBA00005190"/>
    </source>
</evidence>
<keyword evidence="14" id="KW-1185">Reference proteome</keyword>
<feature type="domain" description="Carbohydrate kinase FGGY N-terminal" evidence="11">
    <location>
        <begin position="4"/>
        <end position="249"/>
    </location>
</feature>
<accession>A0A1B1AE72</accession>
<evidence type="ECO:0000313" key="14">
    <source>
        <dbReference type="Proteomes" id="UP000092498"/>
    </source>
</evidence>
<keyword evidence="4" id="KW-0808">Transferase</keyword>
<dbReference type="Pfam" id="PF00370">
    <property type="entry name" value="FGGY_N"/>
    <property type="match status" value="1"/>
</dbReference>
<dbReference type="PANTHER" id="PTHR10196">
    <property type="entry name" value="SUGAR KINASE"/>
    <property type="match status" value="1"/>
</dbReference>
<dbReference type="Proteomes" id="UP000092498">
    <property type="component" value="Chromosome"/>
</dbReference>
<reference evidence="13 14" key="1">
    <citation type="submission" date="2015-11" db="EMBL/GenBank/DDBJ databases">
        <title>Whole-Genome Sequence of Candidatus Oderbacter manganicum from the National Park Lower Oder Valley, Germany.</title>
        <authorList>
            <person name="Braun B."/>
            <person name="Liere K."/>
            <person name="Szewzyk U."/>
        </authorList>
    </citation>
    <scope>NUCLEOTIDE SEQUENCE [LARGE SCALE GENOMIC DNA]</scope>
    <source>
        <strain evidence="13 14">OTSz_A_272</strain>
    </source>
</reference>
<dbReference type="InterPro" id="IPR043129">
    <property type="entry name" value="ATPase_NBD"/>
</dbReference>
<dbReference type="GO" id="GO:0006072">
    <property type="term" value="P:glycerol-3-phosphate metabolic process"/>
    <property type="evidence" value="ECO:0007669"/>
    <property type="project" value="InterPro"/>
</dbReference>
<evidence type="ECO:0000256" key="2">
    <source>
        <dbReference type="ARBA" id="ARBA00009156"/>
    </source>
</evidence>
<dbReference type="SUPFAM" id="SSF53067">
    <property type="entry name" value="Actin-like ATPase domain"/>
    <property type="match status" value="2"/>
</dbReference>
<dbReference type="FunFam" id="3.30.420.40:FF:000007">
    <property type="entry name" value="Glycerol kinase"/>
    <property type="match status" value="1"/>
</dbReference>
<dbReference type="FunCoup" id="A0A1B1AE72">
    <property type="interactions" value="449"/>
</dbReference>
<dbReference type="InterPro" id="IPR018485">
    <property type="entry name" value="FGGY_C"/>
</dbReference>
<dbReference type="RefSeq" id="WP_066767463.1">
    <property type="nucleotide sequence ID" value="NZ_CP013244.1"/>
</dbReference>
<dbReference type="GO" id="GO:0019563">
    <property type="term" value="P:glycerol catabolic process"/>
    <property type="evidence" value="ECO:0007669"/>
    <property type="project" value="TreeGrafter"/>
</dbReference>
<evidence type="ECO:0000313" key="13">
    <source>
        <dbReference type="EMBL" id="ANP44858.1"/>
    </source>
</evidence>
<dbReference type="Pfam" id="PF02782">
    <property type="entry name" value="FGGY_C"/>
    <property type="match status" value="1"/>
</dbReference>
<feature type="domain" description="Carbohydrate kinase FGGY C-terminal" evidence="12">
    <location>
        <begin position="258"/>
        <end position="446"/>
    </location>
</feature>
<evidence type="ECO:0000256" key="7">
    <source>
        <dbReference type="ARBA" id="ARBA00022798"/>
    </source>
</evidence>
<evidence type="ECO:0000256" key="6">
    <source>
        <dbReference type="ARBA" id="ARBA00022777"/>
    </source>
</evidence>
<comment type="pathway">
    <text evidence="1">Polyol metabolism; glycerol degradation via glycerol kinase pathway; sn-glycerol 3-phosphate from glycerol: step 1/1.</text>
</comment>
<dbReference type="InterPro" id="IPR018484">
    <property type="entry name" value="FGGY_N"/>
</dbReference>
<dbReference type="CDD" id="cd07786">
    <property type="entry name" value="FGGY_EcGK_like"/>
    <property type="match status" value="1"/>
</dbReference>
<evidence type="ECO:0000259" key="12">
    <source>
        <dbReference type="Pfam" id="PF02782"/>
    </source>
</evidence>
<keyword evidence="8" id="KW-0067">ATP-binding</keyword>
<dbReference type="PIRSF" id="PIRSF000538">
    <property type="entry name" value="GlpK"/>
    <property type="match status" value="1"/>
</dbReference>
<gene>
    <name evidence="13" type="ORF">ATE48_02420</name>
</gene>
<dbReference type="GO" id="GO:0005829">
    <property type="term" value="C:cytosol"/>
    <property type="evidence" value="ECO:0007669"/>
    <property type="project" value="UniProtKB-ARBA"/>
</dbReference>
<dbReference type="OrthoDB" id="9805576at2"/>
<dbReference type="PANTHER" id="PTHR10196:SF78">
    <property type="entry name" value="GLYCEROL KINASE"/>
    <property type="match status" value="1"/>
</dbReference>
<name>A0A1B1AE72_9PROT</name>
<proteinExistence type="inferred from homology"/>
<dbReference type="NCBIfam" id="TIGR01311">
    <property type="entry name" value="glycerol_kin"/>
    <property type="match status" value="1"/>
</dbReference>
<dbReference type="KEGG" id="cbot:ATE48_02420"/>
<dbReference type="GO" id="GO:0004370">
    <property type="term" value="F:glycerol kinase activity"/>
    <property type="evidence" value="ECO:0007669"/>
    <property type="project" value="UniProtKB-EC"/>
</dbReference>
<evidence type="ECO:0000256" key="9">
    <source>
        <dbReference type="ARBA" id="ARBA00043149"/>
    </source>
</evidence>
<evidence type="ECO:0000259" key="11">
    <source>
        <dbReference type="Pfam" id="PF00370"/>
    </source>
</evidence>
<evidence type="ECO:0000256" key="8">
    <source>
        <dbReference type="ARBA" id="ARBA00022840"/>
    </source>
</evidence>
<evidence type="ECO:0000256" key="5">
    <source>
        <dbReference type="ARBA" id="ARBA00022741"/>
    </source>
</evidence>
<dbReference type="EMBL" id="CP013244">
    <property type="protein sequence ID" value="ANP44858.1"/>
    <property type="molecule type" value="Genomic_DNA"/>
</dbReference>
<keyword evidence="5" id="KW-0547">Nucleotide-binding</keyword>
<evidence type="ECO:0000256" key="4">
    <source>
        <dbReference type="ARBA" id="ARBA00022679"/>
    </source>
</evidence>
<dbReference type="GO" id="GO:0005524">
    <property type="term" value="F:ATP binding"/>
    <property type="evidence" value="ECO:0007669"/>
    <property type="project" value="UniProtKB-KW"/>
</dbReference>
<dbReference type="Gene3D" id="3.30.420.40">
    <property type="match status" value="2"/>
</dbReference>
<dbReference type="InterPro" id="IPR005999">
    <property type="entry name" value="Glycerol_kin"/>
</dbReference>
<protein>
    <recommendedName>
        <fullName evidence="3">glycerol kinase</fullName>
        <ecNumber evidence="3">2.7.1.30</ecNumber>
    </recommendedName>
    <alternativeName>
        <fullName evidence="9">ATP:glycerol 3-phosphotransferase</fullName>
    </alternativeName>
</protein>
<sequence length="495" mass="52529">MSQYILAIDQGTTSTRAIVFDLSFAPLATAQVELQQHYPQPGWVEHDAEEIWAATLKVCREAIEKAGGVAHIAAIGITNQRETTVVWDRKTGAAVHKAIVWQDRRTSDVCAALREAGHEKKVQDATGLLLDPYFSATKIAWILDRDPALRARAEEGELAFGTMETFLVWRLTNGKSHVSDVTNASRTLLYDFNTRDWNDEMCALFNVPRAVLPKTAACDAHFGDADAQHFGRAIPIHGMAGDQQAALVGHGCLKPGMAKCTFGTGAFLVMNMGASPPKSKNRLLGTVGYQAGGTFAYALEGSIFSAGATMQWLRDGLKLIKSSADSEAIASRLADNGGVYLVPAFAGLGAPQWNAEARGTIIGLTRDSQLDHLVRAGLEAVAYQTADLLDALRADGAPKIESLLIDGGLTANAWAMQFLADVCEVEVARPQFQEVTALGAAKLAASGAGLIASLDGAGAATSARWTPNMAAAERDRLRSGWRAAVAGALAAAKAA</sequence>
<dbReference type="FunFam" id="3.30.420.40:FF:000008">
    <property type="entry name" value="Glycerol kinase"/>
    <property type="match status" value="1"/>
</dbReference>
<evidence type="ECO:0000256" key="3">
    <source>
        <dbReference type="ARBA" id="ARBA00012099"/>
    </source>
</evidence>
<keyword evidence="6 13" id="KW-0418">Kinase</keyword>
<organism evidence="13 14">
    <name type="scientific">Candidatus Viadribacter manganicus</name>
    <dbReference type="NCBI Taxonomy" id="1759059"/>
    <lineage>
        <taxon>Bacteria</taxon>
        <taxon>Pseudomonadati</taxon>
        <taxon>Pseudomonadota</taxon>
        <taxon>Alphaproteobacteria</taxon>
        <taxon>Hyphomonadales</taxon>
        <taxon>Hyphomonadaceae</taxon>
        <taxon>Candidatus Viadribacter</taxon>
    </lineage>
</organism>